<sequence length="120" mass="14012">MNPLPLDWCQAVPDGFENEVVPPWTLRRHEDEEALATKLVGLDAHGRRCWIRHDHTAVAEGFDEEELPTARPTTHERRTAWRLRCGQWLLCVDRIERLDSCRPRVQNLPAVLRREEDLGL</sequence>
<dbReference type="EMBL" id="JAXOJX010000109">
    <property type="protein sequence ID" value="MDZ5461354.1"/>
    <property type="molecule type" value="Genomic_DNA"/>
</dbReference>
<dbReference type="RefSeq" id="WP_322468539.1">
    <property type="nucleotide sequence ID" value="NZ_JAXOJX010000109.1"/>
</dbReference>
<proteinExistence type="predicted"/>
<accession>A0ABU5IR31</accession>
<reference evidence="1 2" key="1">
    <citation type="submission" date="2023-11" db="EMBL/GenBank/DDBJ databases">
        <title>Draft genome of Azohydromonas lata strain H1 (DSM1123), a polyhydroxyalkanoate producer.</title>
        <authorList>
            <person name="Traversa D."/>
            <person name="D'Addabbo P."/>
            <person name="Pazzani C."/>
            <person name="Manzari C."/>
            <person name="Chiara M."/>
            <person name="Scrascia M."/>
        </authorList>
    </citation>
    <scope>NUCLEOTIDE SEQUENCE [LARGE SCALE GENOMIC DNA]</scope>
    <source>
        <strain evidence="1 2">H1</strain>
    </source>
</reference>
<organism evidence="1 2">
    <name type="scientific">Azohydromonas lata</name>
    <dbReference type="NCBI Taxonomy" id="45677"/>
    <lineage>
        <taxon>Bacteria</taxon>
        <taxon>Pseudomonadati</taxon>
        <taxon>Pseudomonadota</taxon>
        <taxon>Betaproteobacteria</taxon>
        <taxon>Burkholderiales</taxon>
        <taxon>Sphaerotilaceae</taxon>
        <taxon>Azohydromonas</taxon>
    </lineage>
</organism>
<name>A0ABU5IR31_9BURK</name>
<gene>
    <name evidence="1" type="ORF">SM757_32745</name>
</gene>
<evidence type="ECO:0000313" key="1">
    <source>
        <dbReference type="EMBL" id="MDZ5461354.1"/>
    </source>
</evidence>
<dbReference type="Proteomes" id="UP001293718">
    <property type="component" value="Unassembled WGS sequence"/>
</dbReference>
<protein>
    <submittedName>
        <fullName evidence="1">Uncharacterized protein</fullName>
    </submittedName>
</protein>
<evidence type="ECO:0000313" key="2">
    <source>
        <dbReference type="Proteomes" id="UP001293718"/>
    </source>
</evidence>
<comment type="caution">
    <text evidence="1">The sequence shown here is derived from an EMBL/GenBank/DDBJ whole genome shotgun (WGS) entry which is preliminary data.</text>
</comment>
<keyword evidence="2" id="KW-1185">Reference proteome</keyword>